<dbReference type="GeneID" id="30018051"/>
<dbReference type="PANTHER" id="PTHR24148:SF73">
    <property type="entry name" value="HET DOMAIN PROTEIN (AFU_ORTHOLOGUE AFUA_8G01020)"/>
    <property type="match status" value="1"/>
</dbReference>
<sequence length="743" mass="84423">MYFQALDRNDHQIRLIRRRIHTFEFYTIIASLKYPPQYRAISYSWGGMDENPVAITINRLTWYIPVNLHFALVQVLDDDTVPDTDLLWVDALCINKADQNERSWQVAQMHDIFASAEFVYFCIGPEANDSSWLFDFLQPWGRKAADVGVYPGDKFFFNNAHKDTDTTSSTLGARSFIDELISTESVYSKRLRDAIKALARRPNWTRCWIIHELVHAKRGVVLCGNKRMHLHRFYAIMRALSRVRAWRGDAPPLGDGYEFIPDPSSNALLGIDGRLICMGGEMLYESLETTMHWYLTRLASTYNAPNFPGPFYQATDPRDVIFAFLGAASDWEHLDLSIDYRKTTRDVYTAATVAIYAACPGQLLLELASFPKDTADLPTWVPDWRRIGRLGIQEPLSEDASFQLFRVPQVVSRLTIVNGYILQRCGFACGVVRRAFRVLDSQKNDEQHALALYAALGDDRKACVDDMLEFLHLYAPDGDDGDDGDGSEETSEAPETRLWRTISADRHRQLPLVDRFNQCCERLLRCEPVMAPELSAVAIAWIQSFPEADLGEPLQAQVNAAVDAAQETMLEVTRNRTLFVTEEGRAGLGPYLAKPGDVIAALVGDTVPVLLRPIDDDQYQYLGQAFVEDMMDGQLDESEYKHKAFNLFATRRGERVLEEAELGYVLAAAFEVHNALCYMDEEGEDEQAELEALRTLHAEFARQATALGLDGDERGRCKEDHLVLLFFQKWKVRQDAQVLHHDM</sequence>
<keyword evidence="3" id="KW-1185">Reference proteome</keyword>
<accession>A0A168CC45</accession>
<evidence type="ECO:0000313" key="2">
    <source>
        <dbReference type="EMBL" id="OAA71208.1"/>
    </source>
</evidence>
<dbReference type="Pfam" id="PF06985">
    <property type="entry name" value="HET"/>
    <property type="match status" value="1"/>
</dbReference>
<dbReference type="OrthoDB" id="2157530at2759"/>
<dbReference type="RefSeq" id="XP_018707089.1">
    <property type="nucleotide sequence ID" value="XM_018845366.1"/>
</dbReference>
<feature type="domain" description="Heterokaryon incompatibility" evidence="1">
    <location>
        <begin position="38"/>
        <end position="212"/>
    </location>
</feature>
<dbReference type="AlphaFoldDB" id="A0A168CC45"/>
<gene>
    <name evidence="2" type="ORF">ISF_01759</name>
</gene>
<dbReference type="InterPro" id="IPR010730">
    <property type="entry name" value="HET"/>
</dbReference>
<protein>
    <submittedName>
        <fullName evidence="2">HET domain protein</fullName>
    </submittedName>
</protein>
<evidence type="ECO:0000259" key="1">
    <source>
        <dbReference type="Pfam" id="PF06985"/>
    </source>
</evidence>
<organism evidence="2 3">
    <name type="scientific">Cordyceps fumosorosea (strain ARSEF 2679)</name>
    <name type="common">Isaria fumosorosea</name>
    <dbReference type="NCBI Taxonomy" id="1081104"/>
    <lineage>
        <taxon>Eukaryota</taxon>
        <taxon>Fungi</taxon>
        <taxon>Dikarya</taxon>
        <taxon>Ascomycota</taxon>
        <taxon>Pezizomycotina</taxon>
        <taxon>Sordariomycetes</taxon>
        <taxon>Hypocreomycetidae</taxon>
        <taxon>Hypocreales</taxon>
        <taxon>Cordycipitaceae</taxon>
        <taxon>Cordyceps</taxon>
    </lineage>
</organism>
<reference evidence="2 3" key="1">
    <citation type="journal article" date="2016" name="Genome Biol. Evol.">
        <title>Divergent and convergent evolution of fungal pathogenicity.</title>
        <authorList>
            <person name="Shang Y."/>
            <person name="Xiao G."/>
            <person name="Zheng P."/>
            <person name="Cen K."/>
            <person name="Zhan S."/>
            <person name="Wang C."/>
        </authorList>
    </citation>
    <scope>NUCLEOTIDE SEQUENCE [LARGE SCALE GENOMIC DNA]</scope>
    <source>
        <strain evidence="2 3">ARSEF 2679</strain>
    </source>
</reference>
<dbReference type="Pfam" id="PF26639">
    <property type="entry name" value="Het-6_barrel"/>
    <property type="match status" value="1"/>
</dbReference>
<proteinExistence type="predicted"/>
<name>A0A168CC45_CORFA</name>
<dbReference type="Proteomes" id="UP000076744">
    <property type="component" value="Unassembled WGS sequence"/>
</dbReference>
<dbReference type="InterPro" id="IPR052895">
    <property type="entry name" value="HetReg/Transcr_Mod"/>
</dbReference>
<dbReference type="EMBL" id="AZHB01000003">
    <property type="protein sequence ID" value="OAA71208.1"/>
    <property type="molecule type" value="Genomic_DNA"/>
</dbReference>
<dbReference type="PANTHER" id="PTHR24148">
    <property type="entry name" value="ANKYRIN REPEAT DOMAIN-CONTAINING PROTEIN 39 HOMOLOG-RELATED"/>
    <property type="match status" value="1"/>
</dbReference>
<comment type="caution">
    <text evidence="2">The sequence shown here is derived from an EMBL/GenBank/DDBJ whole genome shotgun (WGS) entry which is preliminary data.</text>
</comment>
<dbReference type="STRING" id="1081104.A0A168CC45"/>
<evidence type="ECO:0000313" key="3">
    <source>
        <dbReference type="Proteomes" id="UP000076744"/>
    </source>
</evidence>